<dbReference type="SUPFAM" id="SSF103473">
    <property type="entry name" value="MFS general substrate transporter"/>
    <property type="match status" value="1"/>
</dbReference>
<proteinExistence type="predicted"/>
<sequence length="73" mass="8101">MLIAGHAIQGASSGDIVMIVHIILADLVPLRSREYYLAIILAIYSLGLTLGPFIGALLYFFLYIKYNRETTVI</sequence>
<evidence type="ECO:0000256" key="5">
    <source>
        <dbReference type="ARBA" id="ARBA00023136"/>
    </source>
</evidence>
<protein>
    <submittedName>
        <fullName evidence="9">MFS-type drug efflux transporter P55</fullName>
    </submittedName>
</protein>
<dbReference type="Gene3D" id="1.20.1250.20">
    <property type="entry name" value="MFS general substrate transporter like domains"/>
    <property type="match status" value="1"/>
</dbReference>
<dbReference type="PROSITE" id="PS50850">
    <property type="entry name" value="MFS"/>
    <property type="match status" value="1"/>
</dbReference>
<keyword evidence="2" id="KW-0813">Transport</keyword>
<dbReference type="AlphaFoldDB" id="A0A175VNI7"/>
<dbReference type="PANTHER" id="PTHR23501">
    <property type="entry name" value="MAJOR FACILITATOR SUPERFAMILY"/>
    <property type="match status" value="1"/>
</dbReference>
<evidence type="ECO:0000256" key="6">
    <source>
        <dbReference type="ARBA" id="ARBA00023180"/>
    </source>
</evidence>
<feature type="domain" description="Major facilitator superfamily (MFS) profile" evidence="8">
    <location>
        <begin position="1"/>
        <end position="73"/>
    </location>
</feature>
<evidence type="ECO:0000256" key="7">
    <source>
        <dbReference type="SAM" id="Phobius"/>
    </source>
</evidence>
<evidence type="ECO:0000259" key="8">
    <source>
        <dbReference type="PROSITE" id="PS50850"/>
    </source>
</evidence>
<dbReference type="GO" id="GO:0022857">
    <property type="term" value="F:transmembrane transporter activity"/>
    <property type="evidence" value="ECO:0007669"/>
    <property type="project" value="InterPro"/>
</dbReference>
<evidence type="ECO:0000256" key="4">
    <source>
        <dbReference type="ARBA" id="ARBA00022989"/>
    </source>
</evidence>
<gene>
    <name evidence="9" type="ORF">MMYC01_210493</name>
</gene>
<evidence type="ECO:0000256" key="3">
    <source>
        <dbReference type="ARBA" id="ARBA00022692"/>
    </source>
</evidence>
<dbReference type="OrthoDB" id="10021397at2759"/>
<dbReference type="PANTHER" id="PTHR23501:SF187">
    <property type="entry name" value="MAJOR FACILITATOR SUPERFAMILY (MFS) PROFILE DOMAIN-CONTAINING PROTEIN"/>
    <property type="match status" value="1"/>
</dbReference>
<comment type="subcellular location">
    <subcellularLocation>
        <location evidence="1">Membrane</location>
        <topology evidence="1">Multi-pass membrane protein</topology>
    </subcellularLocation>
</comment>
<keyword evidence="3 7" id="KW-0812">Transmembrane</keyword>
<dbReference type="InterPro" id="IPR020846">
    <property type="entry name" value="MFS_dom"/>
</dbReference>
<organism evidence="9 10">
    <name type="scientific">Madurella mycetomatis</name>
    <dbReference type="NCBI Taxonomy" id="100816"/>
    <lineage>
        <taxon>Eukaryota</taxon>
        <taxon>Fungi</taxon>
        <taxon>Dikarya</taxon>
        <taxon>Ascomycota</taxon>
        <taxon>Pezizomycotina</taxon>
        <taxon>Sordariomycetes</taxon>
        <taxon>Sordariomycetidae</taxon>
        <taxon>Sordariales</taxon>
        <taxon>Sordariales incertae sedis</taxon>
        <taxon>Madurella</taxon>
    </lineage>
</organism>
<dbReference type="EMBL" id="LCTW02000559">
    <property type="protein sequence ID" value="KXX73047.1"/>
    <property type="molecule type" value="Genomic_DNA"/>
</dbReference>
<comment type="caution">
    <text evidence="9">The sequence shown here is derived from an EMBL/GenBank/DDBJ whole genome shotgun (WGS) entry which is preliminary data.</text>
</comment>
<reference evidence="9 10" key="1">
    <citation type="journal article" date="2016" name="Genome Announc.">
        <title>Genome Sequence of Madurella mycetomatis mm55, Isolated from a Human Mycetoma Case in Sudan.</title>
        <authorList>
            <person name="Smit S."/>
            <person name="Derks M.F."/>
            <person name="Bervoets S."/>
            <person name="Fahal A."/>
            <person name="van Leeuwen W."/>
            <person name="van Belkum A."/>
            <person name="van de Sande W.W."/>
        </authorList>
    </citation>
    <scope>NUCLEOTIDE SEQUENCE [LARGE SCALE GENOMIC DNA]</scope>
    <source>
        <strain evidence="10">mm55</strain>
    </source>
</reference>
<keyword evidence="6" id="KW-0325">Glycoprotein</keyword>
<accession>A0A175VNI7</accession>
<name>A0A175VNI7_9PEZI</name>
<dbReference type="VEuPathDB" id="FungiDB:MMYC01_210493"/>
<evidence type="ECO:0000313" key="9">
    <source>
        <dbReference type="EMBL" id="KXX73047.1"/>
    </source>
</evidence>
<dbReference type="GO" id="GO:0005886">
    <property type="term" value="C:plasma membrane"/>
    <property type="evidence" value="ECO:0007669"/>
    <property type="project" value="TreeGrafter"/>
</dbReference>
<keyword evidence="5 7" id="KW-0472">Membrane</keyword>
<evidence type="ECO:0000256" key="2">
    <source>
        <dbReference type="ARBA" id="ARBA00022448"/>
    </source>
</evidence>
<dbReference type="Proteomes" id="UP000078237">
    <property type="component" value="Unassembled WGS sequence"/>
</dbReference>
<keyword evidence="4 7" id="KW-1133">Transmembrane helix</keyword>
<evidence type="ECO:0000313" key="10">
    <source>
        <dbReference type="Proteomes" id="UP000078237"/>
    </source>
</evidence>
<keyword evidence="10" id="KW-1185">Reference proteome</keyword>
<evidence type="ECO:0000256" key="1">
    <source>
        <dbReference type="ARBA" id="ARBA00004141"/>
    </source>
</evidence>
<feature type="transmembrane region" description="Helical" evidence="7">
    <location>
        <begin position="35"/>
        <end position="64"/>
    </location>
</feature>
<dbReference type="InterPro" id="IPR036259">
    <property type="entry name" value="MFS_trans_sf"/>
</dbReference>